<evidence type="ECO:0000256" key="1">
    <source>
        <dbReference type="SAM" id="Phobius"/>
    </source>
</evidence>
<protein>
    <submittedName>
        <fullName evidence="2">Uncharacterized protein</fullName>
    </submittedName>
</protein>
<keyword evidence="1" id="KW-0812">Transmembrane</keyword>
<dbReference type="Proteomes" id="UP000565441">
    <property type="component" value="Unassembled WGS sequence"/>
</dbReference>
<dbReference type="AlphaFoldDB" id="A0A8H5HCK6"/>
<comment type="caution">
    <text evidence="2">The sequence shown here is derived from an EMBL/GenBank/DDBJ whole genome shotgun (WGS) entry which is preliminary data.</text>
</comment>
<proteinExistence type="predicted"/>
<sequence length="205" mass="21719">MIDEAYRWSTWSGNCPTVSVNAFPQPIPPNVFVPGWAYLDVKANDTFNETAAKLSANSTAESTALQLPTSTSISIAVVPATNTEPATVSATSTASASTSSTTRDNAIMGGIVGGTVGLAILLGFAHWYFTRRRRLARLGTQLPSPIEEPHRQEPETADMRQYLANTAPRQLAPSSISTSLASPTSAQFSNLSASGSIRSEAPLYV</sequence>
<dbReference type="OrthoDB" id="3362711at2759"/>
<evidence type="ECO:0000313" key="3">
    <source>
        <dbReference type="Proteomes" id="UP000565441"/>
    </source>
</evidence>
<reference evidence="2 3" key="1">
    <citation type="journal article" date="2020" name="ISME J.">
        <title>Uncovering the hidden diversity of litter-decomposition mechanisms in mushroom-forming fungi.</title>
        <authorList>
            <person name="Floudas D."/>
            <person name="Bentzer J."/>
            <person name="Ahren D."/>
            <person name="Johansson T."/>
            <person name="Persson P."/>
            <person name="Tunlid A."/>
        </authorList>
    </citation>
    <scope>NUCLEOTIDE SEQUENCE [LARGE SCALE GENOMIC DNA]</scope>
    <source>
        <strain evidence="2 3">CBS 661.87</strain>
    </source>
</reference>
<gene>
    <name evidence="2" type="ORF">D9615_004082</name>
</gene>
<organism evidence="2 3">
    <name type="scientific">Tricholomella constricta</name>
    <dbReference type="NCBI Taxonomy" id="117010"/>
    <lineage>
        <taxon>Eukaryota</taxon>
        <taxon>Fungi</taxon>
        <taxon>Dikarya</taxon>
        <taxon>Basidiomycota</taxon>
        <taxon>Agaricomycotina</taxon>
        <taxon>Agaricomycetes</taxon>
        <taxon>Agaricomycetidae</taxon>
        <taxon>Agaricales</taxon>
        <taxon>Tricholomatineae</taxon>
        <taxon>Lyophyllaceae</taxon>
        <taxon>Tricholomella</taxon>
    </lineage>
</organism>
<dbReference type="EMBL" id="JAACJP010000012">
    <property type="protein sequence ID" value="KAF5380822.1"/>
    <property type="molecule type" value="Genomic_DNA"/>
</dbReference>
<evidence type="ECO:0000313" key="2">
    <source>
        <dbReference type="EMBL" id="KAF5380822.1"/>
    </source>
</evidence>
<name>A0A8H5HCK6_9AGAR</name>
<keyword evidence="1" id="KW-1133">Transmembrane helix</keyword>
<keyword evidence="3" id="KW-1185">Reference proteome</keyword>
<accession>A0A8H5HCK6</accession>
<keyword evidence="1" id="KW-0472">Membrane</keyword>
<feature type="transmembrane region" description="Helical" evidence="1">
    <location>
        <begin position="106"/>
        <end position="129"/>
    </location>
</feature>